<dbReference type="EC" id="4.1.1.36" evidence="3"/>
<protein>
    <recommendedName>
        <fullName evidence="3">Coenzyme A biosynthesis bifunctional protein CoaBC</fullName>
    </recommendedName>
    <alternativeName>
        <fullName evidence="3">DNA/pantothenate metabolism flavoprotein</fullName>
    </alternativeName>
    <alternativeName>
        <fullName evidence="3">Phosphopantothenoylcysteine synthetase/decarboxylase</fullName>
        <shortName evidence="3">PPCS-PPCDC</shortName>
    </alternativeName>
    <domain>
        <recommendedName>
            <fullName evidence="3">Phosphopantothenoylcysteine decarboxylase</fullName>
            <shortName evidence="3">PPC decarboxylase</shortName>
            <shortName evidence="3">PPC-DC</shortName>
            <ecNumber evidence="3">4.1.1.36</ecNumber>
        </recommendedName>
        <alternativeName>
            <fullName evidence="3">CoaC</fullName>
        </alternativeName>
    </domain>
    <domain>
        <recommendedName>
            <fullName evidence="3">Phosphopantothenate--cysteine ligase</fullName>
            <ecNumber evidence="3">6.3.2.5</ecNumber>
        </recommendedName>
        <alternativeName>
            <fullName evidence="3">CoaB</fullName>
        </alternativeName>
        <alternativeName>
            <fullName evidence="3">Phosphopantothenoylcysteine synthetase</fullName>
            <shortName evidence="3">PPC synthetase</shortName>
            <shortName evidence="3">PPC-S</shortName>
        </alternativeName>
    </domain>
</protein>
<dbReference type="GO" id="GO:0004632">
    <property type="term" value="F:phosphopantothenate--cysteine ligase activity"/>
    <property type="evidence" value="ECO:0007669"/>
    <property type="project" value="UniProtKB-UniRule"/>
</dbReference>
<sequence>MLTGDKTRFAGMLKGRKIVVATSASISIYRVPDLVRDLRREGADVKVAMSDASQKMVSPEVMKWASGHDVVTDITGNIEHITLFDSDTLLLLAPATYDTIGKMASGIADNIPSLFFSYALKATGHIVIVPAMHRNMMENRINLENIEKLKNLGCLIVEPEYDEEKAKIADNDRIIDYVCRSFYGEKLKNKNILIIGGRSELSIDPVRFISNRSTGYTGYWLARMAFRLGADQIVYVGNSNYRMPNYVNFIQRTNLREIIIEVNTVINVYKFDIIVMCMAVLDFDIKEEKEKITSSEKHVIELEPRNKLRNRIRQMSPSSILVLFELEGDLKYNDEKFKDSRPDMVIVNSYKNSAFGESSQEYIIVSGNNKENINAEKSLLSRIILERASSINKSSDFIL</sequence>
<dbReference type="HAMAP" id="MF_02225">
    <property type="entry name" value="CoaBC"/>
    <property type="match status" value="1"/>
</dbReference>
<comment type="caution">
    <text evidence="6">The sequence shown here is derived from an EMBL/GenBank/DDBJ whole genome shotgun (WGS) entry which is preliminary data.</text>
</comment>
<comment type="cofactor">
    <cofactor evidence="3">
        <name>FMN</name>
        <dbReference type="ChEBI" id="CHEBI:58210"/>
    </cofactor>
    <text evidence="3">Binds 1 FMN per subunit.</text>
</comment>
<comment type="cofactor">
    <cofactor evidence="3">
        <name>Mg(2+)</name>
        <dbReference type="ChEBI" id="CHEBI:18420"/>
    </cofactor>
</comment>
<dbReference type="AlphaFoldDB" id="A0A8G2L8E3"/>
<evidence type="ECO:0000256" key="3">
    <source>
        <dbReference type="HAMAP-Rule" id="MF_02225"/>
    </source>
</evidence>
<dbReference type="InterPro" id="IPR007085">
    <property type="entry name" value="DNA/pantothenate-metab_flavo_C"/>
</dbReference>
<dbReference type="Gene3D" id="3.40.50.10300">
    <property type="entry name" value="CoaB-like"/>
    <property type="match status" value="1"/>
</dbReference>
<dbReference type="InterPro" id="IPR036551">
    <property type="entry name" value="Flavin_trans-like"/>
</dbReference>
<comment type="caution">
    <text evidence="3">Lacks conserved residue(s) required for the propagation of feature annotation.</text>
</comment>
<comment type="similarity">
    <text evidence="3">In the N-terminal section; belongs to the HFCD (homo-oligomeric flavin containing Cys decarboxylase) superfamily.</text>
</comment>
<comment type="catalytic activity">
    <reaction evidence="3">
        <text>(R)-4'-phosphopantothenate + L-cysteine + CTP = N-[(R)-4-phosphopantothenoyl]-L-cysteine + CMP + diphosphate + H(+)</text>
        <dbReference type="Rhea" id="RHEA:19397"/>
        <dbReference type="ChEBI" id="CHEBI:10986"/>
        <dbReference type="ChEBI" id="CHEBI:15378"/>
        <dbReference type="ChEBI" id="CHEBI:33019"/>
        <dbReference type="ChEBI" id="CHEBI:35235"/>
        <dbReference type="ChEBI" id="CHEBI:37563"/>
        <dbReference type="ChEBI" id="CHEBI:59458"/>
        <dbReference type="ChEBI" id="CHEBI:60377"/>
        <dbReference type="EC" id="6.3.2.5"/>
    </reaction>
</comment>
<name>A0A8G2L8E3_PICTO</name>
<keyword evidence="2 3" id="KW-0456">Lyase</keyword>
<gene>
    <name evidence="3" type="primary">coaBC</name>
    <name evidence="6" type="ORF">SAMN02745355_1278</name>
</gene>
<evidence type="ECO:0000256" key="1">
    <source>
        <dbReference type="ARBA" id="ARBA00022793"/>
    </source>
</evidence>
<dbReference type="SUPFAM" id="SSF102645">
    <property type="entry name" value="CoaB-like"/>
    <property type="match status" value="1"/>
</dbReference>
<keyword evidence="3" id="KW-0511">Multifunctional enzyme</keyword>
<comment type="function">
    <text evidence="3">Catalyzes two sequential steps in the biosynthesis of coenzyme A. In the first step cysteine is conjugated to 4'-phosphopantothenate to form 4-phosphopantothenoylcysteine. In the second step the latter compound is decarboxylated to form 4'-phosphopantotheine.</text>
</comment>
<dbReference type="InterPro" id="IPR003382">
    <property type="entry name" value="Flavoprotein"/>
</dbReference>
<dbReference type="PANTHER" id="PTHR14359:SF6">
    <property type="entry name" value="PHOSPHOPANTOTHENOYLCYSTEINE DECARBOXYLASE"/>
    <property type="match status" value="1"/>
</dbReference>
<keyword evidence="3" id="KW-0285">Flavoprotein</keyword>
<dbReference type="Proteomes" id="UP000192315">
    <property type="component" value="Unassembled WGS sequence"/>
</dbReference>
<feature type="binding site" evidence="3">
    <location>
        <position position="282"/>
    </location>
    <ligand>
        <name>CTP</name>
        <dbReference type="ChEBI" id="CHEBI:37563"/>
    </ligand>
</feature>
<dbReference type="UniPathway" id="UPA00241"/>
<keyword evidence="7" id="KW-1185">Reference proteome</keyword>
<keyword evidence="1 3" id="KW-0210">Decarboxylase</keyword>
<feature type="binding site" evidence="3">
    <location>
        <position position="336"/>
    </location>
    <ligand>
        <name>CTP</name>
        <dbReference type="ChEBI" id="CHEBI:37563"/>
    </ligand>
</feature>
<organism evidence="6 7">
    <name type="scientific">Picrophilus torridus (strain ATCC 700027 / DSM 9790 / JCM 10055 / NBRC 100828 / KAW 2/3)</name>
    <dbReference type="NCBI Taxonomy" id="1122961"/>
    <lineage>
        <taxon>Archaea</taxon>
        <taxon>Methanobacteriati</taxon>
        <taxon>Thermoplasmatota</taxon>
        <taxon>Thermoplasmata</taxon>
        <taxon>Thermoplasmatales</taxon>
        <taxon>Picrophilaceae</taxon>
        <taxon>Picrophilus</taxon>
    </lineage>
</organism>
<keyword evidence="3" id="KW-0288">FMN</keyword>
<feature type="binding site" evidence="3">
    <location>
        <position position="291"/>
    </location>
    <ligand>
        <name>CTP</name>
        <dbReference type="ChEBI" id="CHEBI:37563"/>
    </ligand>
</feature>
<evidence type="ECO:0000313" key="7">
    <source>
        <dbReference type="Proteomes" id="UP000192315"/>
    </source>
</evidence>
<feature type="binding site" evidence="3">
    <location>
        <position position="324"/>
    </location>
    <ligand>
        <name>CTP</name>
        <dbReference type="ChEBI" id="CHEBI:37563"/>
    </ligand>
</feature>
<dbReference type="Gene3D" id="3.40.50.1950">
    <property type="entry name" value="Flavin prenyltransferase-like"/>
    <property type="match status" value="1"/>
</dbReference>
<evidence type="ECO:0000259" key="5">
    <source>
        <dbReference type="Pfam" id="PF04127"/>
    </source>
</evidence>
<dbReference type="EC" id="6.3.2.5" evidence="3"/>
<keyword evidence="3" id="KW-0460">Magnesium</keyword>
<evidence type="ECO:0000259" key="4">
    <source>
        <dbReference type="Pfam" id="PF02441"/>
    </source>
</evidence>
<feature type="domain" description="Flavoprotein" evidence="4">
    <location>
        <begin position="17"/>
        <end position="177"/>
    </location>
</feature>
<dbReference type="InterPro" id="IPR005252">
    <property type="entry name" value="CoaBC"/>
</dbReference>
<comment type="catalytic activity">
    <reaction evidence="3">
        <text>N-[(R)-4-phosphopantothenoyl]-L-cysteine + H(+) = (R)-4'-phosphopantetheine + CO2</text>
        <dbReference type="Rhea" id="RHEA:16793"/>
        <dbReference type="ChEBI" id="CHEBI:15378"/>
        <dbReference type="ChEBI" id="CHEBI:16526"/>
        <dbReference type="ChEBI" id="CHEBI:59458"/>
        <dbReference type="ChEBI" id="CHEBI:61723"/>
        <dbReference type="EC" id="4.1.1.36"/>
    </reaction>
</comment>
<dbReference type="GO" id="GO:0010181">
    <property type="term" value="F:FMN binding"/>
    <property type="evidence" value="ECO:0007669"/>
    <property type="project" value="UniProtKB-UniRule"/>
</dbReference>
<dbReference type="Pfam" id="PF04127">
    <property type="entry name" value="DFP"/>
    <property type="match status" value="1"/>
</dbReference>
<dbReference type="NCBIfam" id="TIGR00521">
    <property type="entry name" value="coaBC_dfp"/>
    <property type="match status" value="1"/>
</dbReference>
<dbReference type="RefSeq" id="WP_084273044.1">
    <property type="nucleotide sequence ID" value="NZ_FWYE01000003.1"/>
</dbReference>
<dbReference type="SUPFAM" id="SSF52507">
    <property type="entry name" value="Homo-oligomeric flavin-containing Cys decarboxylases, HFCD"/>
    <property type="match status" value="1"/>
</dbReference>
<dbReference type="GO" id="GO:0015941">
    <property type="term" value="P:pantothenate catabolic process"/>
    <property type="evidence" value="ECO:0007669"/>
    <property type="project" value="InterPro"/>
</dbReference>
<dbReference type="GO" id="GO:0071513">
    <property type="term" value="C:phosphopantothenoylcysteine decarboxylase complex"/>
    <property type="evidence" value="ECO:0007669"/>
    <property type="project" value="TreeGrafter"/>
</dbReference>
<dbReference type="GO" id="GO:0004633">
    <property type="term" value="F:phosphopantothenoylcysteine decarboxylase activity"/>
    <property type="evidence" value="ECO:0007669"/>
    <property type="project" value="UniProtKB-UniRule"/>
</dbReference>
<dbReference type="InterPro" id="IPR035929">
    <property type="entry name" value="CoaB-like_sf"/>
</dbReference>
<feature type="region of interest" description="Phosphopantothenoylcysteine decarboxylase" evidence="3">
    <location>
        <begin position="1"/>
        <end position="191"/>
    </location>
</feature>
<evidence type="ECO:0000313" key="6">
    <source>
        <dbReference type="EMBL" id="SMD31350.1"/>
    </source>
</evidence>
<dbReference type="GO" id="GO:0015937">
    <property type="term" value="P:coenzyme A biosynthetic process"/>
    <property type="evidence" value="ECO:0007669"/>
    <property type="project" value="UniProtKB-UniRule"/>
</dbReference>
<evidence type="ECO:0000256" key="2">
    <source>
        <dbReference type="ARBA" id="ARBA00023239"/>
    </source>
</evidence>
<dbReference type="PANTHER" id="PTHR14359">
    <property type="entry name" value="HOMO-OLIGOMERIC FLAVIN CONTAINING CYS DECARBOXYLASE FAMILY"/>
    <property type="match status" value="1"/>
</dbReference>
<dbReference type="Pfam" id="PF02441">
    <property type="entry name" value="Flavoprotein"/>
    <property type="match status" value="1"/>
</dbReference>
<feature type="region of interest" description="Phosphopantothenate--cysteine ligase" evidence="3">
    <location>
        <begin position="192"/>
        <end position="399"/>
    </location>
</feature>
<comment type="similarity">
    <text evidence="3">In the C-terminal section; belongs to the PPC synthetase family.</text>
</comment>
<dbReference type="EMBL" id="FWYE01000003">
    <property type="protein sequence ID" value="SMD31350.1"/>
    <property type="molecule type" value="Genomic_DNA"/>
</dbReference>
<keyword evidence="3 6" id="KW-0436">Ligase</keyword>
<dbReference type="GO" id="GO:0046872">
    <property type="term" value="F:metal ion binding"/>
    <property type="evidence" value="ECO:0007669"/>
    <property type="project" value="UniProtKB-KW"/>
</dbReference>
<proteinExistence type="inferred from homology"/>
<keyword evidence="3" id="KW-0479">Metal-binding</keyword>
<reference evidence="6 7" key="1">
    <citation type="submission" date="2017-04" db="EMBL/GenBank/DDBJ databases">
        <authorList>
            <person name="Varghese N."/>
            <person name="Submissions S."/>
        </authorList>
    </citation>
    <scope>NUCLEOTIDE SEQUENCE [LARGE SCALE GENOMIC DNA]</scope>
    <source>
        <strain evidence="6 7">DSM 9789</strain>
    </source>
</reference>
<comment type="pathway">
    <text evidence="3">Cofactor biosynthesis; coenzyme A biosynthesis.</text>
</comment>
<accession>A0A8G2L8E3</accession>
<feature type="domain" description="DNA/pantothenate metabolism flavoprotein C-terminal" evidence="5">
    <location>
        <begin position="187"/>
        <end position="388"/>
    </location>
</feature>